<dbReference type="AlphaFoldDB" id="A0A836BS97"/>
<feature type="region of interest" description="Disordered" evidence="1">
    <location>
        <begin position="97"/>
        <end position="141"/>
    </location>
</feature>
<dbReference type="Proteomes" id="UP000612055">
    <property type="component" value="Unassembled WGS sequence"/>
</dbReference>
<proteinExistence type="predicted"/>
<feature type="compositionally biased region" description="Pro residues" evidence="1">
    <location>
        <begin position="99"/>
        <end position="109"/>
    </location>
</feature>
<evidence type="ECO:0000313" key="4">
    <source>
        <dbReference type="Proteomes" id="UP000612055"/>
    </source>
</evidence>
<evidence type="ECO:0000313" key="3">
    <source>
        <dbReference type="EMBL" id="KAG2487015.1"/>
    </source>
</evidence>
<feature type="compositionally biased region" description="Pro residues" evidence="1">
    <location>
        <begin position="319"/>
        <end position="342"/>
    </location>
</feature>
<gene>
    <name evidence="3" type="ORF">HYH03_014385</name>
</gene>
<feature type="region of interest" description="Disordered" evidence="1">
    <location>
        <begin position="270"/>
        <end position="342"/>
    </location>
</feature>
<dbReference type="Pfam" id="PF12499">
    <property type="entry name" value="DUF3707"/>
    <property type="match status" value="1"/>
</dbReference>
<keyword evidence="4" id="KW-1185">Reference proteome</keyword>
<sequence>MGKLVGIAKPVSRRLSVTGLNLTKAQADGAQVCLRLLRGACTRPDQLCAVPPGEAEGSSCSVVLEGSGKCCANSKVPIAPIVLPSLSPPPLLTASPDAPYIPPPSPARPGAPLSVSAPSVPPLSPPAQPMPVLSPSPPALSPPPLAPWDGEACFVGTINSTRGSFTLTEAACLGLQVLIPRELNAFPEAMETPFSPVKCTPTELVVCGKLKPGNDGAALKDLTTSRISAWTDMMFRDMSCTAETNDVVVFAEVTGGVLAASHMKMCNVPSLPPPSPPPSPLPPSPPPPPPSLTASPDVSNVPPPSPARPGAPLSVSAPSVPPLSPPAQPPPPPPLSPSPPAPSGAEVCFVGTINSTRGSFTLTEVVCIALQVLIPRELNAFPEAMETPFSSVKCTPTELVVCGRLQPGNDGAALKNLTTSRISAWTDMMFRDMSCTAETNDVVVFAEVTGGVAAASHVKTCNAPSLPPPSPPSPPPPSPPPPPLPCTACVAFTMSQLPPGTNLATVAFNFDLSVCAAITAAWNVGFPQIIASLAQAGQLDFELPIGPAWELFGCSDGTGGEDDSPYVIMCNTFANNAKGFEEGLITRLGANVPNL</sequence>
<organism evidence="3 4">
    <name type="scientific">Edaphochlamys debaryana</name>
    <dbReference type="NCBI Taxonomy" id="47281"/>
    <lineage>
        <taxon>Eukaryota</taxon>
        <taxon>Viridiplantae</taxon>
        <taxon>Chlorophyta</taxon>
        <taxon>core chlorophytes</taxon>
        <taxon>Chlorophyceae</taxon>
        <taxon>CS clade</taxon>
        <taxon>Chlamydomonadales</taxon>
        <taxon>Chlamydomonadales incertae sedis</taxon>
        <taxon>Edaphochlamys</taxon>
    </lineage>
</organism>
<evidence type="ECO:0000256" key="1">
    <source>
        <dbReference type="SAM" id="MobiDB-lite"/>
    </source>
</evidence>
<accession>A0A836BS97</accession>
<feature type="domain" description="Pherophorin" evidence="2">
    <location>
        <begin position="14"/>
        <end position="71"/>
    </location>
</feature>
<name>A0A836BS97_9CHLO</name>
<feature type="compositionally biased region" description="Pro residues" evidence="1">
    <location>
        <begin position="270"/>
        <end position="291"/>
    </location>
</feature>
<reference evidence="3" key="1">
    <citation type="journal article" date="2020" name="bioRxiv">
        <title>Comparative genomics of Chlamydomonas.</title>
        <authorList>
            <person name="Craig R.J."/>
            <person name="Hasan A.R."/>
            <person name="Ness R.W."/>
            <person name="Keightley P.D."/>
        </authorList>
    </citation>
    <scope>NUCLEOTIDE SEQUENCE</scope>
    <source>
        <strain evidence="3">CCAP 11/70</strain>
    </source>
</reference>
<dbReference type="EMBL" id="JAEHOE010000103">
    <property type="protein sequence ID" value="KAG2487015.1"/>
    <property type="molecule type" value="Genomic_DNA"/>
</dbReference>
<evidence type="ECO:0000259" key="2">
    <source>
        <dbReference type="Pfam" id="PF12499"/>
    </source>
</evidence>
<comment type="caution">
    <text evidence="3">The sequence shown here is derived from an EMBL/GenBank/DDBJ whole genome shotgun (WGS) entry which is preliminary data.</text>
</comment>
<protein>
    <recommendedName>
        <fullName evidence="2">Pherophorin domain-containing protein</fullName>
    </recommendedName>
</protein>
<feature type="compositionally biased region" description="Pro residues" evidence="1">
    <location>
        <begin position="119"/>
        <end position="141"/>
    </location>
</feature>
<dbReference type="PRINTS" id="PR01217">
    <property type="entry name" value="PRICHEXTENSN"/>
</dbReference>
<dbReference type="InterPro" id="IPR024616">
    <property type="entry name" value="Pherophorin"/>
</dbReference>